<name>A0A1G1XRA3_9BACT</name>
<proteinExistence type="predicted"/>
<reference evidence="2 3" key="1">
    <citation type="journal article" date="2016" name="Nat. Commun.">
        <title>Thousands of microbial genomes shed light on interconnected biogeochemical processes in an aquifer system.</title>
        <authorList>
            <person name="Anantharaman K."/>
            <person name="Brown C.T."/>
            <person name="Hug L.A."/>
            <person name="Sharon I."/>
            <person name="Castelle C.J."/>
            <person name="Probst A.J."/>
            <person name="Thomas B.C."/>
            <person name="Singh A."/>
            <person name="Wilkins M.J."/>
            <person name="Karaoz U."/>
            <person name="Brodie E.L."/>
            <person name="Williams K.H."/>
            <person name="Hubbard S.S."/>
            <person name="Banfield J.F."/>
        </authorList>
    </citation>
    <scope>NUCLEOTIDE SEQUENCE [LARGE SCALE GENOMIC DNA]</scope>
</reference>
<protein>
    <submittedName>
        <fullName evidence="2">Uncharacterized protein</fullName>
    </submittedName>
</protein>
<dbReference type="EMBL" id="MHIA01000017">
    <property type="protein sequence ID" value="OGY42130.1"/>
    <property type="molecule type" value="Genomic_DNA"/>
</dbReference>
<feature type="transmembrane region" description="Helical" evidence="1">
    <location>
        <begin position="12"/>
        <end position="36"/>
    </location>
</feature>
<comment type="caution">
    <text evidence="2">The sequence shown here is derived from an EMBL/GenBank/DDBJ whole genome shotgun (WGS) entry which is preliminary data.</text>
</comment>
<accession>A0A1G1XRA3</accession>
<keyword evidence="1" id="KW-0812">Transmembrane</keyword>
<sequence>MAVKDELNKRKKLLWLIIILLLLIIAATIYLLMVYFKITPVFNYNTNVPAPAPTALPSPTTPGSYNQPKTTVLADLKGINEGTGITISEPEQTSMLFAATSFAERFGSFSNQSNYKNFDDLQPLMTKSVQNWVKQYIETLKKQNPDSNTYYALETKAISSEIKSADLKANTAEVMVKTQRQEFKNDINNPRVFYQDILLKILKENGQWLVGGVYWQ</sequence>
<evidence type="ECO:0000256" key="1">
    <source>
        <dbReference type="SAM" id="Phobius"/>
    </source>
</evidence>
<evidence type="ECO:0000313" key="2">
    <source>
        <dbReference type="EMBL" id="OGY42130.1"/>
    </source>
</evidence>
<gene>
    <name evidence="2" type="ORF">A2Y67_01950</name>
</gene>
<organism evidence="2 3">
    <name type="scientific">Candidatus Buchananbacteria bacterium RBG_13_39_9</name>
    <dbReference type="NCBI Taxonomy" id="1797531"/>
    <lineage>
        <taxon>Bacteria</taxon>
        <taxon>Candidatus Buchananiibacteriota</taxon>
    </lineage>
</organism>
<keyword evidence="1" id="KW-1133">Transmembrane helix</keyword>
<dbReference type="AlphaFoldDB" id="A0A1G1XRA3"/>
<keyword evidence="1" id="KW-0472">Membrane</keyword>
<dbReference type="Proteomes" id="UP000176260">
    <property type="component" value="Unassembled WGS sequence"/>
</dbReference>
<evidence type="ECO:0000313" key="3">
    <source>
        <dbReference type="Proteomes" id="UP000176260"/>
    </source>
</evidence>